<dbReference type="AlphaFoldDB" id="A0ABD3DTD9"/>
<dbReference type="PANTHER" id="PTHR44259">
    <property type="entry name" value="OS07G0183000 PROTEIN-RELATED"/>
    <property type="match status" value="1"/>
</dbReference>
<dbReference type="Pfam" id="PF03478">
    <property type="entry name" value="Beta-prop_KIB1-4"/>
    <property type="match status" value="1"/>
</dbReference>
<evidence type="ECO:0000259" key="1">
    <source>
        <dbReference type="Pfam" id="PF03478"/>
    </source>
</evidence>
<gene>
    <name evidence="2" type="ORF">CASFOL_010713</name>
</gene>
<evidence type="ECO:0000313" key="2">
    <source>
        <dbReference type="EMBL" id="KAL3645533.1"/>
    </source>
</evidence>
<evidence type="ECO:0000313" key="3">
    <source>
        <dbReference type="Proteomes" id="UP001632038"/>
    </source>
</evidence>
<dbReference type="Proteomes" id="UP001632038">
    <property type="component" value="Unassembled WGS sequence"/>
</dbReference>
<dbReference type="EMBL" id="JAVIJP010000013">
    <property type="protein sequence ID" value="KAL3645533.1"/>
    <property type="molecule type" value="Genomic_DNA"/>
</dbReference>
<comment type="caution">
    <text evidence="2">The sequence shown here is derived from an EMBL/GenBank/DDBJ whole genome shotgun (WGS) entry which is preliminary data.</text>
</comment>
<dbReference type="InterPro" id="IPR005174">
    <property type="entry name" value="KIB1-4_b-propeller"/>
</dbReference>
<name>A0ABD3DTD9_9LAMI</name>
<dbReference type="PANTHER" id="PTHR44259:SF37">
    <property type="entry name" value="DUF1618 DOMAIN-CONTAINING PROTEIN"/>
    <property type="match status" value="1"/>
</dbReference>
<proteinExistence type="predicted"/>
<feature type="domain" description="KIB1-4 beta-propeller" evidence="1">
    <location>
        <begin position="58"/>
        <end position="370"/>
    </location>
</feature>
<accession>A0ABD3DTD9</accession>
<sequence length="403" mass="45607">MAPSIFSSSPKLILRLLSIFKSPISVRTMTTTTTTVTTPSPCLMLPPTFVGDNMVYNFYNLAQNKVLNFNTKKLDDTRVVGSSHGWLALFNQRNSDLTLTNPVTCRHVNLPPPNKSDVSSGIKVIISCDAEHEDCQAMMICDLAKLFFCRPNHSPTEWTHIGEPRGNGTVRCYEDVVYSSRHKMFFCVATTGYDDLEAWDVASDPPRLVWENKDDLLNHENYKDFIYQEEALLIDGNGERIDTDRYKYLVFVEQMDQLFLVTRHIVHRMAPDGSSTEEGGYDDYPYKTVSFNVHKIDWELEGGGGRLSHMDGGSLDGLAIFIGLNHSFAVLASESNGLKPDSIYFTNDKEFTPCNFLDRKYGGHDIGIFDYETKTISPCYYPCDVKSLKKIAPEPMWFTLTLN</sequence>
<protein>
    <recommendedName>
        <fullName evidence="1">KIB1-4 beta-propeller domain-containing protein</fullName>
    </recommendedName>
</protein>
<dbReference type="InterPro" id="IPR050942">
    <property type="entry name" value="F-box_BR-signaling"/>
</dbReference>
<reference evidence="3" key="1">
    <citation type="journal article" date="2024" name="IScience">
        <title>Strigolactones Initiate the Formation of Haustorium-like Structures in Castilleja.</title>
        <authorList>
            <person name="Buerger M."/>
            <person name="Peterson D."/>
            <person name="Chory J."/>
        </authorList>
    </citation>
    <scope>NUCLEOTIDE SEQUENCE [LARGE SCALE GENOMIC DNA]</scope>
</reference>
<organism evidence="2 3">
    <name type="scientific">Castilleja foliolosa</name>
    <dbReference type="NCBI Taxonomy" id="1961234"/>
    <lineage>
        <taxon>Eukaryota</taxon>
        <taxon>Viridiplantae</taxon>
        <taxon>Streptophyta</taxon>
        <taxon>Embryophyta</taxon>
        <taxon>Tracheophyta</taxon>
        <taxon>Spermatophyta</taxon>
        <taxon>Magnoliopsida</taxon>
        <taxon>eudicotyledons</taxon>
        <taxon>Gunneridae</taxon>
        <taxon>Pentapetalae</taxon>
        <taxon>asterids</taxon>
        <taxon>lamiids</taxon>
        <taxon>Lamiales</taxon>
        <taxon>Orobanchaceae</taxon>
        <taxon>Pedicularideae</taxon>
        <taxon>Castillejinae</taxon>
        <taxon>Castilleja</taxon>
    </lineage>
</organism>
<keyword evidence="3" id="KW-1185">Reference proteome</keyword>